<dbReference type="OrthoDB" id="626665at2"/>
<reference evidence="1 2" key="1">
    <citation type="submission" date="2019-02" db="EMBL/GenBank/DDBJ databases">
        <title>Genomic Encyclopedia of Type Strains, Phase IV (KMG-IV): sequencing the most valuable type-strain genomes for metagenomic binning, comparative biology and taxonomic classification.</title>
        <authorList>
            <person name="Goeker M."/>
        </authorList>
    </citation>
    <scope>NUCLEOTIDE SEQUENCE [LARGE SCALE GENOMIC DNA]</scope>
    <source>
        <strain evidence="1 2">DSM 28825</strain>
    </source>
</reference>
<dbReference type="RefSeq" id="WP_130307824.1">
    <property type="nucleotide sequence ID" value="NZ_SHKN01000002.1"/>
</dbReference>
<sequence length="349" mass="40075">MRNIFISLIFIFTLHISAKAQQLPLYSQYVENGFLLNPAMAGSRIYTPVRLTIRQQWAGIDGAPETQALSIHRNFGDRCSTCDAVGNPLARRTNQKGVGMGAYIFNDKNAAFSRTGIQLSYAYHLELNRQYYGKRGTRLSFGLGGVFYQYKFDHNYYPPGDPLNTGADLVSYIPDANFGIYLYNDKYFIGTSIAHLFESSVKMGDAGFKNDIMLRHYYFTAGYTFNINNQVALEPSAIVRRTIDSENYIDLTAKLYVRSFWLALSYRSNEQFVGMLGVNFAKYYLGYSYDYYSNNLLAQNSNGTHEITFGINLDVPKTMIRDIMRRNRNEAAKTRRKIRQKKTNNFMFF</sequence>
<evidence type="ECO:0000313" key="1">
    <source>
        <dbReference type="EMBL" id="RZT93255.1"/>
    </source>
</evidence>
<dbReference type="AlphaFoldDB" id="A0A4Q7V9S4"/>
<dbReference type="Proteomes" id="UP000293562">
    <property type="component" value="Unassembled WGS sequence"/>
</dbReference>
<dbReference type="NCBIfam" id="TIGR03519">
    <property type="entry name" value="T9SS_PorP_fam"/>
    <property type="match status" value="1"/>
</dbReference>
<gene>
    <name evidence="1" type="ORF">EV201_2407</name>
</gene>
<protein>
    <submittedName>
        <fullName evidence="1">Type IX secretion system PorP/SprF family membrane protein</fullName>
    </submittedName>
</protein>
<name>A0A4Q7V9S4_9BACT</name>
<comment type="caution">
    <text evidence="1">The sequence shown here is derived from an EMBL/GenBank/DDBJ whole genome shotgun (WGS) entry which is preliminary data.</text>
</comment>
<dbReference type="InterPro" id="IPR019861">
    <property type="entry name" value="PorP/SprF_Bacteroidetes"/>
</dbReference>
<organism evidence="1 2">
    <name type="scientific">Ancylomarina subtilis</name>
    <dbReference type="NCBI Taxonomy" id="1639035"/>
    <lineage>
        <taxon>Bacteria</taxon>
        <taxon>Pseudomonadati</taxon>
        <taxon>Bacteroidota</taxon>
        <taxon>Bacteroidia</taxon>
        <taxon>Marinilabiliales</taxon>
        <taxon>Marinifilaceae</taxon>
        <taxon>Ancylomarina</taxon>
    </lineage>
</organism>
<proteinExistence type="predicted"/>
<evidence type="ECO:0000313" key="2">
    <source>
        <dbReference type="Proteomes" id="UP000293562"/>
    </source>
</evidence>
<dbReference type="EMBL" id="SHKN01000002">
    <property type="protein sequence ID" value="RZT93255.1"/>
    <property type="molecule type" value="Genomic_DNA"/>
</dbReference>
<keyword evidence="2" id="KW-1185">Reference proteome</keyword>
<dbReference type="Pfam" id="PF11751">
    <property type="entry name" value="PorP_SprF"/>
    <property type="match status" value="1"/>
</dbReference>
<accession>A0A4Q7V9S4</accession>